<dbReference type="InterPro" id="IPR017981">
    <property type="entry name" value="GPCR_2-like_7TM"/>
</dbReference>
<keyword evidence="2 5" id="KW-0812">Transmembrane</keyword>
<keyword evidence="4 5" id="KW-0472">Membrane</keyword>
<sequence>MFSFHFHSYRDRIFNYLRCNILAFRVTLFVVEKSLSKRRQKGTIMGHTMWKFLPLLVICVFQIAEVPANSSTGTVASASASNFSSASAPQSVNATASSSELVHRASSDWNVTVTLGLESNPMSLLSTVTKQMTDVAMMPSCMEERPDNVSFSKMDIPKKIMLLGMSYADAIKKKLDKSEDVNTTDVIMTSDMVMEVGVINGYNGTDEKTVTIPDPKKLTGKWAGMAEKIEMPLKNLKGKTIYAFALMVNLIGDKWLKNDEMDFQDVVDVRKSEMSDLFVDRDKLRTHKNLAKKRINSKLVSVAFQDDRGTEMKGPLTESALLTLQHLHLDDSARQLVVTVATVMGSFSILSLLICAIVAIVINYHQWDNMRIALNIDVAFLLSQLVFFIGLPTSDNLFFSNPKTCEVVNPFVHFFELAALSWLLMEGLYYYSTLKPLFNEKNTVPIVFYFAVGWGLPVAFASACAGFSYPHFGSPKRSEFCWLFILGKDAWFFATPVLILVLLNLAVRAFILKEAVYWEDDPDDITLERAKNRLVTSLVIMVSIVLTWLFGILAVNNSEDKTYHYFFIAFYTLQMWEHRKQKRDEEDKEKNKTFEFVYHP</sequence>
<evidence type="ECO:0000256" key="5">
    <source>
        <dbReference type="SAM" id="Phobius"/>
    </source>
</evidence>
<feature type="transmembrane region" description="Helical" evidence="5">
    <location>
        <begin position="336"/>
        <end position="360"/>
    </location>
</feature>
<keyword evidence="7" id="KW-0675">Receptor</keyword>
<dbReference type="Proteomes" id="UP001249851">
    <property type="component" value="Unassembled WGS sequence"/>
</dbReference>
<feature type="transmembrane region" description="Helical" evidence="5">
    <location>
        <begin position="372"/>
        <end position="391"/>
    </location>
</feature>
<dbReference type="GO" id="GO:0004930">
    <property type="term" value="F:G protein-coupled receptor activity"/>
    <property type="evidence" value="ECO:0007669"/>
    <property type="project" value="InterPro"/>
</dbReference>
<dbReference type="PROSITE" id="PS50261">
    <property type="entry name" value="G_PROTEIN_RECEP_F2_4"/>
    <property type="match status" value="1"/>
</dbReference>
<dbReference type="PRINTS" id="PR00249">
    <property type="entry name" value="GPCRSECRETIN"/>
</dbReference>
<keyword evidence="8" id="KW-1185">Reference proteome</keyword>
<evidence type="ECO:0000256" key="3">
    <source>
        <dbReference type="ARBA" id="ARBA00022989"/>
    </source>
</evidence>
<comment type="caution">
    <text evidence="7">The sequence shown here is derived from an EMBL/GenBank/DDBJ whole genome shotgun (WGS) entry which is preliminary data.</text>
</comment>
<feature type="transmembrane region" description="Helical" evidence="5">
    <location>
        <begin position="533"/>
        <end position="556"/>
    </location>
</feature>
<dbReference type="PANTHER" id="PTHR12011">
    <property type="entry name" value="ADHESION G-PROTEIN COUPLED RECEPTOR"/>
    <property type="match status" value="1"/>
</dbReference>
<dbReference type="Pfam" id="PF00002">
    <property type="entry name" value="7tm_2"/>
    <property type="match status" value="1"/>
</dbReference>
<dbReference type="GO" id="GO:0005886">
    <property type="term" value="C:plasma membrane"/>
    <property type="evidence" value="ECO:0007669"/>
    <property type="project" value="TreeGrafter"/>
</dbReference>
<feature type="transmembrane region" description="Helical" evidence="5">
    <location>
        <begin position="490"/>
        <end position="512"/>
    </location>
</feature>
<reference evidence="7" key="1">
    <citation type="journal article" date="2023" name="G3 (Bethesda)">
        <title>Whole genome assembly and annotation of the endangered Caribbean coral Acropora cervicornis.</title>
        <authorList>
            <person name="Selwyn J.D."/>
            <person name="Vollmer S.V."/>
        </authorList>
    </citation>
    <scope>NUCLEOTIDE SEQUENCE</scope>
    <source>
        <strain evidence="7">K2</strain>
    </source>
</reference>
<accession>A0AAD9V9M9</accession>
<evidence type="ECO:0000256" key="4">
    <source>
        <dbReference type="ARBA" id="ARBA00023136"/>
    </source>
</evidence>
<dbReference type="PANTHER" id="PTHR12011:SF347">
    <property type="entry name" value="FI21270P1-RELATED"/>
    <property type="match status" value="1"/>
</dbReference>
<evidence type="ECO:0000256" key="1">
    <source>
        <dbReference type="ARBA" id="ARBA00004141"/>
    </source>
</evidence>
<dbReference type="GO" id="GO:0007166">
    <property type="term" value="P:cell surface receptor signaling pathway"/>
    <property type="evidence" value="ECO:0007669"/>
    <property type="project" value="InterPro"/>
</dbReference>
<dbReference type="EMBL" id="JARQWQ010000017">
    <property type="protein sequence ID" value="KAK2566359.1"/>
    <property type="molecule type" value="Genomic_DNA"/>
</dbReference>
<evidence type="ECO:0000313" key="7">
    <source>
        <dbReference type="EMBL" id="KAK2566359.1"/>
    </source>
</evidence>
<keyword evidence="3 5" id="KW-1133">Transmembrane helix</keyword>
<evidence type="ECO:0000256" key="2">
    <source>
        <dbReference type="ARBA" id="ARBA00022692"/>
    </source>
</evidence>
<dbReference type="InterPro" id="IPR000832">
    <property type="entry name" value="GPCR_2_secretin-like"/>
</dbReference>
<comment type="subcellular location">
    <subcellularLocation>
        <location evidence="1">Membrane</location>
        <topology evidence="1">Multi-pass membrane protein</topology>
    </subcellularLocation>
</comment>
<organism evidence="7 8">
    <name type="scientific">Acropora cervicornis</name>
    <name type="common">Staghorn coral</name>
    <dbReference type="NCBI Taxonomy" id="6130"/>
    <lineage>
        <taxon>Eukaryota</taxon>
        <taxon>Metazoa</taxon>
        <taxon>Cnidaria</taxon>
        <taxon>Anthozoa</taxon>
        <taxon>Hexacorallia</taxon>
        <taxon>Scleractinia</taxon>
        <taxon>Astrocoeniina</taxon>
        <taxon>Acroporidae</taxon>
        <taxon>Acropora</taxon>
    </lineage>
</organism>
<dbReference type="Gene3D" id="1.20.1070.10">
    <property type="entry name" value="Rhodopsin 7-helix transmembrane proteins"/>
    <property type="match status" value="1"/>
</dbReference>
<name>A0AAD9V9M9_ACRCE</name>
<feature type="domain" description="G-protein coupled receptors family 2 profile 2" evidence="6">
    <location>
        <begin position="337"/>
        <end position="575"/>
    </location>
</feature>
<gene>
    <name evidence="7" type="ORF">P5673_009859</name>
</gene>
<dbReference type="AlphaFoldDB" id="A0AAD9V9M9"/>
<feature type="transmembrane region" description="Helical" evidence="5">
    <location>
        <begin position="443"/>
        <end position="470"/>
    </location>
</feature>
<proteinExistence type="predicted"/>
<protein>
    <submittedName>
        <fullName evidence="7">Cadherin EGF LAG seven-pass G-type receptor 1</fullName>
    </submittedName>
</protein>
<reference evidence="7" key="2">
    <citation type="journal article" date="2023" name="Science">
        <title>Genomic signatures of disease resistance in endangered staghorn corals.</title>
        <authorList>
            <person name="Vollmer S.V."/>
            <person name="Selwyn J.D."/>
            <person name="Despard B.A."/>
            <person name="Roesel C.L."/>
        </authorList>
    </citation>
    <scope>NUCLEOTIDE SEQUENCE</scope>
    <source>
        <strain evidence="7">K2</strain>
    </source>
</reference>
<evidence type="ECO:0000259" key="6">
    <source>
        <dbReference type="PROSITE" id="PS50261"/>
    </source>
</evidence>
<feature type="transmembrane region" description="Helical" evidence="5">
    <location>
        <begin position="411"/>
        <end position="431"/>
    </location>
</feature>
<evidence type="ECO:0000313" key="8">
    <source>
        <dbReference type="Proteomes" id="UP001249851"/>
    </source>
</evidence>